<name>E0UMP0_GLOV7</name>
<evidence type="ECO:0000313" key="2">
    <source>
        <dbReference type="EMBL" id="ADN18220.1"/>
    </source>
</evidence>
<dbReference type="SUPFAM" id="SSF52540">
    <property type="entry name" value="P-loop containing nucleoside triphosphate hydrolases"/>
    <property type="match status" value="1"/>
</dbReference>
<dbReference type="RefSeq" id="WP_013334966.1">
    <property type="nucleotide sequence ID" value="NC_014534.1"/>
</dbReference>
<organism evidence="2 3">
    <name type="scientific">Gloeothece verrucosa (strain PCC 7822)</name>
    <name type="common">Cyanothece sp. (strain PCC 7822)</name>
    <dbReference type="NCBI Taxonomy" id="497965"/>
    <lineage>
        <taxon>Bacteria</taxon>
        <taxon>Bacillati</taxon>
        <taxon>Cyanobacteriota</taxon>
        <taxon>Cyanophyceae</taxon>
        <taxon>Oscillatoriophycideae</taxon>
        <taxon>Chroococcales</taxon>
        <taxon>Aphanothecaceae</taxon>
        <taxon>Gloeothece</taxon>
        <taxon>Gloeothece verrucosa</taxon>
    </lineage>
</organism>
<reference evidence="3" key="1">
    <citation type="journal article" date="2011" name="MBio">
        <title>Novel metabolic attributes of the genus Cyanothece, comprising a group of unicellular nitrogen-fixing Cyanobacteria.</title>
        <authorList>
            <person name="Bandyopadhyay A."/>
            <person name="Elvitigala T."/>
            <person name="Welsh E."/>
            <person name="Stockel J."/>
            <person name="Liberton M."/>
            <person name="Min H."/>
            <person name="Sherman L.A."/>
            <person name="Pakrasi H.B."/>
        </authorList>
    </citation>
    <scope>NUCLEOTIDE SEQUENCE [LARGE SCALE GENOMIC DNA]</scope>
    <source>
        <strain evidence="3">PCC 7822</strain>
        <plasmid evidence="3">Cy782202</plasmid>
    </source>
</reference>
<dbReference type="InterPro" id="IPR027417">
    <property type="entry name" value="P-loop_NTPase"/>
</dbReference>
<gene>
    <name evidence="2" type="ordered locus">Cyan7822_6436</name>
</gene>
<dbReference type="AlphaFoldDB" id="E0UMP0"/>
<dbReference type="KEGG" id="cyj:Cyan7822_6436"/>
<dbReference type="EMBL" id="CP002200">
    <property type="protein sequence ID" value="ADN18220.1"/>
    <property type="molecule type" value="Genomic_DNA"/>
</dbReference>
<accession>E0UMP0</accession>
<evidence type="ECO:0000256" key="1">
    <source>
        <dbReference type="SAM" id="Phobius"/>
    </source>
</evidence>
<keyword evidence="1" id="KW-0472">Membrane</keyword>
<keyword evidence="2" id="KW-0614">Plasmid</keyword>
<keyword evidence="1" id="KW-0812">Transmembrane</keyword>
<protein>
    <submittedName>
        <fullName evidence="2">Uncharacterized protein</fullName>
    </submittedName>
</protein>
<dbReference type="HOGENOM" id="CLU_011112_0_0_3"/>
<dbReference type="Gene3D" id="3.40.50.300">
    <property type="entry name" value="P-loop containing nucleotide triphosphate hydrolases"/>
    <property type="match status" value="2"/>
</dbReference>
<evidence type="ECO:0000313" key="3">
    <source>
        <dbReference type="Proteomes" id="UP000008206"/>
    </source>
</evidence>
<proteinExistence type="predicted"/>
<dbReference type="Proteomes" id="UP000008206">
    <property type="component" value="Plasmid Cy782202"/>
</dbReference>
<dbReference type="OrthoDB" id="494122at2"/>
<keyword evidence="3" id="KW-1185">Reference proteome</keyword>
<keyword evidence="1" id="KW-1133">Transmembrane helix</keyword>
<geneLocation type="plasmid" evidence="2 3">
    <name>Cy782202</name>
</geneLocation>
<feature type="transmembrane region" description="Helical" evidence="1">
    <location>
        <begin position="25"/>
        <end position="51"/>
    </location>
</feature>
<feature type="transmembrane region" description="Helical" evidence="1">
    <location>
        <begin position="57"/>
        <end position="77"/>
    </location>
</feature>
<sequence>MTSTVKTPNDDQSIRVSRVLDKPTSLWIIPGEFIVPWLAIFSTTLMGYWIVNQFHPISPYWLMFACPSLTTSHWILFGKEPWKFGGRFHLASHWVLGHPNAAAPGQNLFKPKVGNKKVGLGSNRRTVKAFEDQLDLGCLIEIRGRSSVPVGGYWLQKGKKNQIIWVFDCWGFSSSLPSEMIEEIIFKLREGLKDIFEEERITIRALSRANDEIRQAYLSSLKTKTTNKGVKFLLHHLQLRVRELVLKGKHNPKSLRIEISYSFNKEDLVASDNLEKWLVRMQKISESLSGSAPITERAEVGSLLAKAYEEGYILYIEYLRVKLGLYVRPLSAKEIFIEDWCRFNRLKEQSFIPAIPQLIILEGDRLSWEINDPDTHITTCLFGANSPIADKQWVYLPGRGQYVGGCVFAAKPGGWKTFLDQLVWGSSFLNTPNIFDAEIVVQVSRPSQERLQFVAQQRTKDSNSSLQYSSKRSRINVGANYNIQQNIEAEETFLGGGVGVRVAWVALIYRPDLQLLNRAITRFCALFRQPAIVEREREYFDEIWLETLPYTLKWLLHKPYERRKIYWNHETVPILPLSFDLTPTQKGVSLIAHKGSTPIYIDPFSRPSHTAIFGTTGTGKSLIAGEFITLALANGMETTIIDSTRGDGSGTFDFYTEFLGGAYYNSVTESNNIFEGADLRFFRDPEEKTAKETIIRDFLLTSLMTLTLDADSPRDKRRNYRTTLTIALAKFFEDPAIINRYHAAYDAGIGTSPWQDIPTLKDFLPFLSLDRLIEGEGSFNLEETLAQIRWELNSVLNSSVGNAIARPSTFKGDAPLVVYGIGGVEDDFTMLVHALSAYSAAILRSLRCDKSFLFMDESSYLAGNFNIFAQILGSLCAKARKSGISIAYSGQDLNSILKTDNASQILDNTQNYLIGKVVDKAVETFASELNIPREILRKYATDGLEAEMLWGGREDFSSPWIVKTRIGLIEASYYPSYEQVAALENQKELIGRRKYYKGTCSSPYEVLTRFTRDLKHYKRHGEFPPINQVAA</sequence>